<dbReference type="AlphaFoldDB" id="G2PN08"/>
<dbReference type="eggNOG" id="COG3568">
    <property type="taxonomic scope" value="Bacteria"/>
</dbReference>
<dbReference type="GO" id="GO:0016020">
    <property type="term" value="C:membrane"/>
    <property type="evidence" value="ECO:0007669"/>
    <property type="project" value="GOC"/>
</dbReference>
<dbReference type="STRING" id="886377.Murru_3342"/>
<evidence type="ECO:0000259" key="1">
    <source>
        <dbReference type="Pfam" id="PF03372"/>
    </source>
</evidence>
<dbReference type="InterPro" id="IPR051916">
    <property type="entry name" value="GPI-anchor_lipid_remodeler"/>
</dbReference>
<name>G2PN08_ALLRU</name>
<dbReference type="PANTHER" id="PTHR14859">
    <property type="entry name" value="CALCOFLUOR WHITE HYPERSENSITIVE PROTEIN PRECURSOR"/>
    <property type="match status" value="1"/>
</dbReference>
<accession>G2PN08</accession>
<evidence type="ECO:0000313" key="3">
    <source>
        <dbReference type="Proteomes" id="UP000008908"/>
    </source>
</evidence>
<evidence type="ECO:0000313" key="2">
    <source>
        <dbReference type="EMBL" id="AEM72356.1"/>
    </source>
</evidence>
<dbReference type="Proteomes" id="UP000008908">
    <property type="component" value="Chromosome"/>
</dbReference>
<keyword evidence="2" id="KW-0540">Nuclease</keyword>
<dbReference type="HOGENOM" id="CLU_060500_4_2_10"/>
<dbReference type="GO" id="GO:0004519">
    <property type="term" value="F:endonuclease activity"/>
    <property type="evidence" value="ECO:0007669"/>
    <property type="project" value="UniProtKB-KW"/>
</dbReference>
<feature type="domain" description="Endonuclease/exonuclease/phosphatase" evidence="1">
    <location>
        <begin position="42"/>
        <end position="258"/>
    </location>
</feature>
<dbReference type="GO" id="GO:0006506">
    <property type="term" value="P:GPI anchor biosynthetic process"/>
    <property type="evidence" value="ECO:0007669"/>
    <property type="project" value="TreeGrafter"/>
</dbReference>
<keyword evidence="2" id="KW-0255">Endonuclease</keyword>
<dbReference type="Pfam" id="PF03372">
    <property type="entry name" value="Exo_endo_phos"/>
    <property type="match status" value="1"/>
</dbReference>
<dbReference type="InterPro" id="IPR036691">
    <property type="entry name" value="Endo/exonu/phosph_ase_sf"/>
</dbReference>
<dbReference type="SUPFAM" id="SSF56219">
    <property type="entry name" value="DNase I-like"/>
    <property type="match status" value="1"/>
</dbReference>
<protein>
    <submittedName>
        <fullName evidence="2">Endonuclease/exonuclease/phosphatase</fullName>
    </submittedName>
</protein>
<reference evidence="3" key="1">
    <citation type="submission" date="2011-08" db="EMBL/GenBank/DDBJ databases">
        <title>The complete genome of Muricauda ruestringensis DSM 13258.</title>
        <authorList>
            <person name="Lucas S."/>
            <person name="Han J."/>
            <person name="Lapidus A."/>
            <person name="Bruce D."/>
            <person name="Goodwin L."/>
            <person name="Pitluck S."/>
            <person name="Peters L."/>
            <person name="Kyrpides N."/>
            <person name="Mavromatis K."/>
            <person name="Ivanova N."/>
            <person name="Ovchinnikova G."/>
            <person name="Teshima H."/>
            <person name="Detter J.C."/>
            <person name="Tapia R."/>
            <person name="Han C."/>
            <person name="Land M."/>
            <person name="Hauser L."/>
            <person name="Markowitz V."/>
            <person name="Cheng J.-F."/>
            <person name="Hugenholtz P."/>
            <person name="Woyke T."/>
            <person name="Wu D."/>
            <person name="Spring S."/>
            <person name="Schroeder M."/>
            <person name="Brambilla E."/>
            <person name="Klenk H.-P."/>
            <person name="Eisen J.A."/>
        </authorList>
    </citation>
    <scope>NUCLEOTIDE SEQUENCE [LARGE SCALE GENOMIC DNA]</scope>
    <source>
        <strain evidence="3">DSM 13258 / LMG 19739 / B1</strain>
    </source>
</reference>
<proteinExistence type="predicted"/>
<dbReference type="EMBL" id="CP002999">
    <property type="protein sequence ID" value="AEM72356.1"/>
    <property type="molecule type" value="Genomic_DNA"/>
</dbReference>
<organism evidence="2 3">
    <name type="scientific">Allomuricauda ruestringensis (strain DSM 13258 / CIP 107369 / LMG 19739 / B1)</name>
    <name type="common">Muricauda ruestringensis</name>
    <dbReference type="NCBI Taxonomy" id="886377"/>
    <lineage>
        <taxon>Bacteria</taxon>
        <taxon>Pseudomonadati</taxon>
        <taxon>Bacteroidota</taxon>
        <taxon>Flavobacteriia</taxon>
        <taxon>Flavobacteriales</taxon>
        <taxon>Flavobacteriaceae</taxon>
        <taxon>Flagellimonas</taxon>
    </lineage>
</organism>
<dbReference type="KEGG" id="mrs:Murru_3342"/>
<keyword evidence="2" id="KW-0378">Hydrolase</keyword>
<dbReference type="InterPro" id="IPR005135">
    <property type="entry name" value="Endo/exonuclease/phosphatase"/>
</dbReference>
<keyword evidence="3" id="KW-1185">Reference proteome</keyword>
<dbReference type="PANTHER" id="PTHR14859:SF15">
    <property type="entry name" value="ENDONUCLEASE_EXONUCLEASE_PHOSPHATASE DOMAIN-CONTAINING PROTEIN"/>
    <property type="match status" value="1"/>
</dbReference>
<sequence length="268" mass="30200">MASQKFDGMIKQIALIGICLFLSGTNHLRAQSNSTKRPVTVMSFNIHAGYGTDGTFDLLKIGNQFREAQPDIVCLQEVDRRTRRSQGKDLTLELANITGFHSFFGKAIPHDGGDYGLAILSKYPILEAKVHSLPSDGIAESRIALEVMIHIQGIYKIRIVNVHLDHSNKEVNRSQIRCLDSKFRDEFPTILAGDFNQTMDDKGMQQLTKVWNLSMTDDAFTYPSNNPNIKIDYLMAYPRNKWKVENAQVLKDSRASDHLPIIATFSLL</sequence>
<dbReference type="Gene3D" id="3.60.10.10">
    <property type="entry name" value="Endonuclease/exonuclease/phosphatase"/>
    <property type="match status" value="1"/>
</dbReference>
<gene>
    <name evidence="2" type="ordered locus">Murru_3342</name>
</gene>
<dbReference type="OrthoDB" id="5447300at2"/>
<reference evidence="2 3" key="2">
    <citation type="journal article" date="2012" name="Stand. Genomic Sci.">
        <title>Complete genome sequence of the facultatively anaerobic, appendaged bacterium Muricauda ruestringensis type strain (B1(T)).</title>
        <authorList>
            <person name="Huntemann M."/>
            <person name="Teshima H."/>
            <person name="Lapidus A."/>
            <person name="Nolan M."/>
            <person name="Lucas S."/>
            <person name="Hammon N."/>
            <person name="Deshpande S."/>
            <person name="Cheng J.F."/>
            <person name="Tapia R."/>
            <person name="Goodwin L.A."/>
            <person name="Pitluck S."/>
            <person name="Liolios K."/>
            <person name="Pagani I."/>
            <person name="Ivanova N."/>
            <person name="Mavromatis K."/>
            <person name="Mikhailova N."/>
            <person name="Pati A."/>
            <person name="Chen A."/>
            <person name="Palaniappan K."/>
            <person name="Land M."/>
            <person name="Hauser L."/>
            <person name="Pan C."/>
            <person name="Brambilla E.M."/>
            <person name="Rohde M."/>
            <person name="Spring S."/>
            <person name="Goker M."/>
            <person name="Detter J.C."/>
            <person name="Bristow J."/>
            <person name="Eisen J.A."/>
            <person name="Markowitz V."/>
            <person name="Hugenholtz P."/>
            <person name="Kyrpides N.C."/>
            <person name="Klenk H.P."/>
            <person name="Woyke T."/>
        </authorList>
    </citation>
    <scope>NUCLEOTIDE SEQUENCE [LARGE SCALE GENOMIC DNA]</scope>
    <source>
        <strain evidence="3">DSM 13258 / LMG 19739 / B1</strain>
    </source>
</reference>